<feature type="non-terminal residue" evidence="1">
    <location>
        <position position="54"/>
    </location>
</feature>
<reference evidence="1 2" key="1">
    <citation type="submission" date="2019-03" db="EMBL/GenBank/DDBJ databases">
        <authorList>
            <person name="Li J."/>
        </authorList>
    </citation>
    <scope>NUCLEOTIDE SEQUENCE [LARGE SCALE GENOMIC DNA]</scope>
    <source>
        <strain evidence="1 2">3058</strain>
    </source>
</reference>
<keyword evidence="1" id="KW-0418">Kinase</keyword>
<organism evidence="1 2">
    <name type="scientific">Paracoccus liaowanqingii</name>
    <dbReference type="NCBI Taxonomy" id="2560053"/>
    <lineage>
        <taxon>Bacteria</taxon>
        <taxon>Pseudomonadati</taxon>
        <taxon>Pseudomonadota</taxon>
        <taxon>Alphaproteobacteria</taxon>
        <taxon>Rhodobacterales</taxon>
        <taxon>Paracoccaceae</taxon>
        <taxon>Paracoccus</taxon>
    </lineage>
</organism>
<evidence type="ECO:0000313" key="2">
    <source>
        <dbReference type="Proteomes" id="UP000297972"/>
    </source>
</evidence>
<accession>A0A4Z1CK10</accession>
<gene>
    <name evidence="1" type="ORF">E4L95_20025</name>
</gene>
<dbReference type="GO" id="GO:0016301">
    <property type="term" value="F:kinase activity"/>
    <property type="evidence" value="ECO:0007669"/>
    <property type="project" value="UniProtKB-KW"/>
</dbReference>
<dbReference type="EMBL" id="SRPG01000324">
    <property type="protein sequence ID" value="TGN44789.1"/>
    <property type="molecule type" value="Genomic_DNA"/>
</dbReference>
<name>A0A4Z1CK10_9RHOB</name>
<comment type="caution">
    <text evidence="1">The sequence shown here is derived from an EMBL/GenBank/DDBJ whole genome shotgun (WGS) entry which is preliminary data.</text>
</comment>
<protein>
    <submittedName>
        <fullName evidence="1">Glycerate kinase</fullName>
    </submittedName>
</protein>
<sequence length="54" mass="5661">MTQQDDWTADRAKALLRAMFDAAVAAADPARVLAAHLPEVPRGRCVVLGAGKSA</sequence>
<dbReference type="AlphaFoldDB" id="A0A4Z1CK10"/>
<keyword evidence="2" id="KW-1185">Reference proteome</keyword>
<dbReference type="Proteomes" id="UP000297972">
    <property type="component" value="Unassembled WGS sequence"/>
</dbReference>
<proteinExistence type="predicted"/>
<evidence type="ECO:0000313" key="1">
    <source>
        <dbReference type="EMBL" id="TGN44789.1"/>
    </source>
</evidence>
<keyword evidence="1" id="KW-0808">Transferase</keyword>
<dbReference type="SUPFAM" id="SSF82544">
    <property type="entry name" value="GckA/TtuD-like"/>
    <property type="match status" value="1"/>
</dbReference>